<protein>
    <recommendedName>
        <fullName evidence="2">ParB-like N-terminal domain-containing protein</fullName>
    </recommendedName>
</protein>
<dbReference type="SUPFAM" id="SSF109709">
    <property type="entry name" value="KorB DNA-binding domain-like"/>
    <property type="match status" value="1"/>
</dbReference>
<evidence type="ECO:0000313" key="3">
    <source>
        <dbReference type="EMBL" id="KKM21141.1"/>
    </source>
</evidence>
<dbReference type="GO" id="GO:0045881">
    <property type="term" value="P:positive regulation of sporulation resulting in formation of a cellular spore"/>
    <property type="evidence" value="ECO:0007669"/>
    <property type="project" value="TreeGrafter"/>
</dbReference>
<comment type="caution">
    <text evidence="3">The sequence shown here is derived from an EMBL/GenBank/DDBJ whole genome shotgun (WGS) entry which is preliminary data.</text>
</comment>
<name>A0A0F9I088_9ZZZZ</name>
<dbReference type="GO" id="GO:0007059">
    <property type="term" value="P:chromosome segregation"/>
    <property type="evidence" value="ECO:0007669"/>
    <property type="project" value="UniProtKB-KW"/>
</dbReference>
<dbReference type="Pfam" id="PF02195">
    <property type="entry name" value="ParB_N"/>
    <property type="match status" value="1"/>
</dbReference>
<dbReference type="InterPro" id="IPR050336">
    <property type="entry name" value="Chromosome_partition/occlusion"/>
</dbReference>
<dbReference type="SMART" id="SM00470">
    <property type="entry name" value="ParB"/>
    <property type="match status" value="1"/>
</dbReference>
<dbReference type="PANTHER" id="PTHR33375:SF1">
    <property type="entry name" value="CHROMOSOME-PARTITIONING PROTEIN PARB-RELATED"/>
    <property type="match status" value="1"/>
</dbReference>
<dbReference type="SUPFAM" id="SSF110849">
    <property type="entry name" value="ParB/Sulfiredoxin"/>
    <property type="match status" value="1"/>
</dbReference>
<dbReference type="Gene3D" id="1.10.10.2830">
    <property type="match status" value="1"/>
</dbReference>
<accession>A0A0F9I088</accession>
<evidence type="ECO:0000259" key="2">
    <source>
        <dbReference type="SMART" id="SM00470"/>
    </source>
</evidence>
<dbReference type="Pfam" id="PF17762">
    <property type="entry name" value="HTH_ParB"/>
    <property type="match status" value="1"/>
</dbReference>
<dbReference type="AlphaFoldDB" id="A0A0F9I088"/>
<proteinExistence type="predicted"/>
<keyword evidence="1" id="KW-0159">Chromosome partition</keyword>
<dbReference type="Gene3D" id="3.90.1530.30">
    <property type="match status" value="1"/>
</dbReference>
<dbReference type="PANTHER" id="PTHR33375">
    <property type="entry name" value="CHROMOSOME-PARTITIONING PROTEIN PARB-RELATED"/>
    <property type="match status" value="1"/>
</dbReference>
<dbReference type="InterPro" id="IPR003115">
    <property type="entry name" value="ParB_N"/>
</dbReference>
<sequence>MELVEIPTEEIRSEEHSQRIDTNEEKLLELVGSIRAEGLLQPVSLKRDGDGYVVVIGHRRLEAMKRLGWTKIPAIIVEGDEASLRSKTFAENFFSENLTPVELAVAITDEYETGRMSVERMAAAFGRTADWVRRQIALCGWPESVLEAIHSGGLSIAAGSNLALIEEEFYRDSLVRQAVENGATARTTAAWLQAWRSMMPLADAVEQDPVDGGTPAIPMVPQAPCLSCHTVYRTDELSHVPLCRHCIKVIAEAVCT</sequence>
<dbReference type="EMBL" id="LAZR01013615">
    <property type="protein sequence ID" value="KKM21141.1"/>
    <property type="molecule type" value="Genomic_DNA"/>
</dbReference>
<dbReference type="InterPro" id="IPR004437">
    <property type="entry name" value="ParB/RepB/Spo0J"/>
</dbReference>
<gene>
    <name evidence="3" type="ORF">LCGC14_1638380</name>
</gene>
<reference evidence="3" key="1">
    <citation type="journal article" date="2015" name="Nature">
        <title>Complex archaea that bridge the gap between prokaryotes and eukaryotes.</title>
        <authorList>
            <person name="Spang A."/>
            <person name="Saw J.H."/>
            <person name="Jorgensen S.L."/>
            <person name="Zaremba-Niedzwiedzka K."/>
            <person name="Martijn J."/>
            <person name="Lind A.E."/>
            <person name="van Eijk R."/>
            <person name="Schleper C."/>
            <person name="Guy L."/>
            <person name="Ettema T.J."/>
        </authorList>
    </citation>
    <scope>NUCLEOTIDE SEQUENCE</scope>
</reference>
<feature type="domain" description="ParB-like N-terminal" evidence="2">
    <location>
        <begin position="4"/>
        <end position="93"/>
    </location>
</feature>
<dbReference type="InterPro" id="IPR041468">
    <property type="entry name" value="HTH_ParB/Spo0J"/>
</dbReference>
<dbReference type="GO" id="GO:0005694">
    <property type="term" value="C:chromosome"/>
    <property type="evidence" value="ECO:0007669"/>
    <property type="project" value="TreeGrafter"/>
</dbReference>
<organism evidence="3">
    <name type="scientific">marine sediment metagenome</name>
    <dbReference type="NCBI Taxonomy" id="412755"/>
    <lineage>
        <taxon>unclassified sequences</taxon>
        <taxon>metagenomes</taxon>
        <taxon>ecological metagenomes</taxon>
    </lineage>
</organism>
<dbReference type="NCBIfam" id="TIGR00180">
    <property type="entry name" value="parB_part"/>
    <property type="match status" value="1"/>
</dbReference>
<evidence type="ECO:0000256" key="1">
    <source>
        <dbReference type="ARBA" id="ARBA00022829"/>
    </source>
</evidence>
<dbReference type="GO" id="GO:0003677">
    <property type="term" value="F:DNA binding"/>
    <property type="evidence" value="ECO:0007669"/>
    <property type="project" value="InterPro"/>
</dbReference>
<dbReference type="InterPro" id="IPR036086">
    <property type="entry name" value="ParB/Sulfiredoxin_sf"/>
</dbReference>